<sequence length="387" mass="43218">MDSSPLRITEISSLEKLPTEIWAAIFKQACTDDGTTGRSLSLVSQYVSRVSRATKYNSIAIRGHPQIQRFHVFLSSRTEDDIPKVRHLMIHQRKVTQPPKDVALENLDGEAIVNALFSYEMDKATTKRLVRIILGQEIYHKYETLSPERVQGGRQYKLPHEILSILAPHLISFTCISSHALWPGIKLTLGDIHFPLLTELTLYATRSDIFGPDRREDPPNPNRPPSFPSLKYLHCAFCSSNISFIPHRIPALTHLRVTGGVIPALGQLHPDSNRDMATLIDIHPAPQLQHIGILPGVMYPLDILVWIPPFPKELGDMIEILESPRWPALRGSTSAAPVYPDESGIYGFAEVEEDWIRGVEGVGPYWTPGASVSESLSSARTVLGIHQ</sequence>
<evidence type="ECO:0000313" key="2">
    <source>
        <dbReference type="Proteomes" id="UP001212997"/>
    </source>
</evidence>
<protein>
    <submittedName>
        <fullName evidence="1">Uncharacterized protein</fullName>
    </submittedName>
</protein>
<evidence type="ECO:0000313" key="1">
    <source>
        <dbReference type="EMBL" id="KAJ3476884.1"/>
    </source>
</evidence>
<organism evidence="1 2">
    <name type="scientific">Meripilus lineatus</name>
    <dbReference type="NCBI Taxonomy" id="2056292"/>
    <lineage>
        <taxon>Eukaryota</taxon>
        <taxon>Fungi</taxon>
        <taxon>Dikarya</taxon>
        <taxon>Basidiomycota</taxon>
        <taxon>Agaricomycotina</taxon>
        <taxon>Agaricomycetes</taxon>
        <taxon>Polyporales</taxon>
        <taxon>Meripilaceae</taxon>
        <taxon>Meripilus</taxon>
    </lineage>
</organism>
<name>A0AAD5YDU4_9APHY</name>
<proteinExistence type="predicted"/>
<accession>A0AAD5YDU4</accession>
<reference evidence="1" key="1">
    <citation type="submission" date="2022-07" db="EMBL/GenBank/DDBJ databases">
        <title>Genome Sequence of Physisporinus lineatus.</title>
        <authorList>
            <person name="Buettner E."/>
        </authorList>
    </citation>
    <scope>NUCLEOTIDE SEQUENCE</scope>
    <source>
        <strain evidence="1">VT162</strain>
    </source>
</reference>
<gene>
    <name evidence="1" type="ORF">NLI96_g10848</name>
</gene>
<dbReference type="AlphaFoldDB" id="A0AAD5YDU4"/>
<keyword evidence="2" id="KW-1185">Reference proteome</keyword>
<comment type="caution">
    <text evidence="1">The sequence shown here is derived from an EMBL/GenBank/DDBJ whole genome shotgun (WGS) entry which is preliminary data.</text>
</comment>
<dbReference type="EMBL" id="JANAWD010000657">
    <property type="protein sequence ID" value="KAJ3476884.1"/>
    <property type="molecule type" value="Genomic_DNA"/>
</dbReference>
<dbReference type="Proteomes" id="UP001212997">
    <property type="component" value="Unassembled WGS sequence"/>
</dbReference>